<feature type="compositionally biased region" description="Polar residues" evidence="2">
    <location>
        <begin position="871"/>
        <end position="883"/>
    </location>
</feature>
<feature type="domain" description="Centrosome-associated FAM110 C-terminal" evidence="3">
    <location>
        <begin position="1052"/>
        <end position="1171"/>
    </location>
</feature>
<feature type="region of interest" description="Disordered" evidence="2">
    <location>
        <begin position="871"/>
        <end position="930"/>
    </location>
</feature>
<dbReference type="PANTHER" id="PTHR14758">
    <property type="entry name" value="AGAP005440-PA"/>
    <property type="match status" value="1"/>
</dbReference>
<evidence type="ECO:0000313" key="4">
    <source>
        <dbReference type="Proteomes" id="UP000694845"/>
    </source>
</evidence>
<keyword evidence="4" id="KW-1185">Reference proteome</keyword>
<feature type="compositionally biased region" description="Polar residues" evidence="2">
    <location>
        <begin position="701"/>
        <end position="712"/>
    </location>
</feature>
<feature type="compositionally biased region" description="Polar residues" evidence="2">
    <location>
        <begin position="1121"/>
        <end position="1135"/>
    </location>
</feature>
<feature type="region of interest" description="Disordered" evidence="2">
    <location>
        <begin position="757"/>
        <end position="857"/>
    </location>
</feature>
<evidence type="ECO:0000256" key="1">
    <source>
        <dbReference type="ARBA" id="ARBA00010576"/>
    </source>
</evidence>
<feature type="region of interest" description="Disordered" evidence="2">
    <location>
        <begin position="643"/>
        <end position="663"/>
    </location>
</feature>
<name>A0A8B7Y900_ACAPL</name>
<feature type="compositionally biased region" description="Polar residues" evidence="2">
    <location>
        <begin position="353"/>
        <end position="369"/>
    </location>
</feature>
<dbReference type="OrthoDB" id="10028183at2759"/>
<evidence type="ECO:0000259" key="3">
    <source>
        <dbReference type="Pfam" id="PF14160"/>
    </source>
</evidence>
<protein>
    <submittedName>
        <fullName evidence="5">Uncharacterized protein LOC110978760</fullName>
    </submittedName>
</protein>
<accession>A0A8B7Y900</accession>
<feature type="region of interest" description="Disordered" evidence="2">
    <location>
        <begin position="1"/>
        <end position="168"/>
    </location>
</feature>
<feature type="compositionally biased region" description="Basic and acidic residues" evidence="2">
    <location>
        <begin position="30"/>
        <end position="45"/>
    </location>
</feature>
<feature type="region of interest" description="Disordered" evidence="2">
    <location>
        <begin position="184"/>
        <end position="216"/>
    </location>
</feature>
<dbReference type="InterPro" id="IPR025740">
    <property type="entry name" value="FAM110"/>
</dbReference>
<feature type="compositionally biased region" description="Polar residues" evidence="2">
    <location>
        <begin position="834"/>
        <end position="843"/>
    </location>
</feature>
<proteinExistence type="inferred from homology"/>
<dbReference type="GeneID" id="110978760"/>
<feature type="compositionally biased region" description="Polar residues" evidence="2">
    <location>
        <begin position="1"/>
        <end position="11"/>
    </location>
</feature>
<feature type="compositionally biased region" description="Basic and acidic residues" evidence="2">
    <location>
        <begin position="398"/>
        <end position="412"/>
    </location>
</feature>
<feature type="compositionally biased region" description="Basic and acidic residues" evidence="2">
    <location>
        <begin position="920"/>
        <end position="930"/>
    </location>
</feature>
<feature type="region of interest" description="Disordered" evidence="2">
    <location>
        <begin position="228"/>
        <end position="441"/>
    </location>
</feature>
<dbReference type="RefSeq" id="XP_022089714.1">
    <property type="nucleotide sequence ID" value="XM_022234022.1"/>
</dbReference>
<comment type="similarity">
    <text evidence="1">Belongs to the FAM110 family.</text>
</comment>
<feature type="compositionally biased region" description="Polar residues" evidence="2">
    <location>
        <begin position="413"/>
        <end position="423"/>
    </location>
</feature>
<feature type="compositionally biased region" description="Pro residues" evidence="2">
    <location>
        <begin position="94"/>
        <end position="103"/>
    </location>
</feature>
<dbReference type="InterPro" id="IPR025741">
    <property type="entry name" value="FAM110_C"/>
</dbReference>
<evidence type="ECO:0000256" key="2">
    <source>
        <dbReference type="SAM" id="MobiDB-lite"/>
    </source>
</evidence>
<feature type="compositionally biased region" description="Basic and acidic residues" evidence="2">
    <location>
        <begin position="300"/>
        <end position="310"/>
    </location>
</feature>
<feature type="compositionally biased region" description="Basic and acidic residues" evidence="2">
    <location>
        <begin position="820"/>
        <end position="831"/>
    </location>
</feature>
<feature type="compositionally biased region" description="Polar residues" evidence="2">
    <location>
        <begin position="643"/>
        <end position="654"/>
    </location>
</feature>
<feature type="compositionally biased region" description="Basic and acidic residues" evidence="2">
    <location>
        <begin position="426"/>
        <end position="441"/>
    </location>
</feature>
<feature type="compositionally biased region" description="Basic residues" evidence="2">
    <location>
        <begin position="910"/>
        <end position="919"/>
    </location>
</feature>
<dbReference type="OMA" id="RVIKWLC"/>
<dbReference type="AlphaFoldDB" id="A0A8B7Y900"/>
<dbReference type="PANTHER" id="PTHR14758:SF1">
    <property type="entry name" value="CENTROSOME-ASSOCIATED FAM110 C-TERMINAL DOMAIN-CONTAINING PROTEIN"/>
    <property type="match status" value="1"/>
</dbReference>
<feature type="compositionally biased region" description="Basic and acidic residues" evidence="2">
    <location>
        <begin position="458"/>
        <end position="469"/>
    </location>
</feature>
<reference evidence="5" key="1">
    <citation type="submission" date="2025-08" db="UniProtKB">
        <authorList>
            <consortium name="RefSeq"/>
        </authorList>
    </citation>
    <scope>IDENTIFICATION</scope>
</reference>
<dbReference type="KEGG" id="aplc:110978760"/>
<feature type="region of interest" description="Disordered" evidence="2">
    <location>
        <begin position="1110"/>
        <end position="1137"/>
    </location>
</feature>
<sequence length="1177" mass="130973">MAVTSESSTVTKFPLRTFNTGPGFLPIREQLGKKSARERLAESRSKFVRRGSRDELEDNQGDENQRTPGHVFRAVPYVHEGDREPQPVKKSRPRAPPPIPDKPPQVKLMRGVRKGSRDRTLEIVEASLRGSLSQSSDEVTSSSQGVVSNTGSSHSDSPPENLSGGSRVRKLKEQYLNILCADSRSEVSQGQASPAEFQKSDSSSSSPVLLKGNLPSYLKDSHTTAFKAPSEADAIEPEEVLSHPGHSCSGEPKLHERGNAQVVDTLRTLGTSSEKEHSLKSDLGMVSNAKHPSSFVSPDDQTRRQMERFKARYATDLANENGQERKISKITLRPPGQAAERKVRSASVEEPPWQTSSRAVRPRSYTSEGESGDQPMEVACEQDTFSRPCMPPFELSSEGDKKRTEKMRKDTTSQKFVSTSHGESFSAERFDPDISRPMTSDDVRRLRRTKEFNVSGKSPERWGELEETSKNQRSVLEHAVHHGGDRVLGQVIGSIYPSKHYVSKKAFQSRLQPQDSPQIDSKEEIIHRRAKSDLDHSDTVLGSSEEEANFCRPRHRSQDDRLQQDTILPQPTKKDIAQSILFKYTTTSPVKKRSWAPVNFGQNQIRSDANKMEAQVSLSQNQRALSPDICIAGEIGTELQTPQSYGLQQSTATKMSPEDGHERAKSLVQSFLSGVMSSPRGGEISLSPAKGDTNRAGQPHNDGNGNRISSESSENRTLSDDKIHTVGTHWAFPVEISDDVNLNTYEDNETDYEVQVVSKDVQLHGPVPDARERGSISNRTEMQGKAEHGRKYSEQSVEGSRCSELDKRRRLSHNSATSSSKKDDGKDKSTPDTEPQQVKTMSLSDLGKNATRRRANGTGVADKIDLFRSTEVTSTNHNETYSKWSAPANPNRARGEESETDSDEAELRRSKVLRVKKPQRQADQKKEDDKALQNLLSRIINPDDELNTLKRGQKLHVKALEIPVQQVTHKSSSSSSSEGSEDKACRKRILAAQKKPVPKIYNVNLHASIHRPLPNFDSRQNRNIQAAHREGPTSRPAPLSSPTRWEFLRRRSKSDLGVTSPSCSLSSAPSEVERFFNQMGLSESFLQSPLSPLLYSDEDEVFHDMHEYKHTREEDDDEGGNFSTENSDNISQGSKVSEEGLGLAKKLPDTTQSIITKNARVIKWLCQMRKARAASIS</sequence>
<feature type="region of interest" description="Disordered" evidence="2">
    <location>
        <begin position="530"/>
        <end position="561"/>
    </location>
</feature>
<organism evidence="4 5">
    <name type="scientific">Acanthaster planci</name>
    <name type="common">Crown-of-thorns starfish</name>
    <dbReference type="NCBI Taxonomy" id="133434"/>
    <lineage>
        <taxon>Eukaryota</taxon>
        <taxon>Metazoa</taxon>
        <taxon>Echinodermata</taxon>
        <taxon>Eleutherozoa</taxon>
        <taxon>Asterozoa</taxon>
        <taxon>Asteroidea</taxon>
        <taxon>Valvatacea</taxon>
        <taxon>Valvatida</taxon>
        <taxon>Acanthasteridae</taxon>
        <taxon>Acanthaster</taxon>
    </lineage>
</organism>
<evidence type="ECO:0000313" key="5">
    <source>
        <dbReference type="RefSeq" id="XP_022089714.1"/>
    </source>
</evidence>
<feature type="compositionally biased region" description="Polar residues" evidence="2">
    <location>
        <begin position="144"/>
        <end position="164"/>
    </location>
</feature>
<feature type="region of interest" description="Disordered" evidence="2">
    <location>
        <begin position="678"/>
        <end position="718"/>
    </location>
</feature>
<gene>
    <name evidence="5" type="primary">LOC110978760</name>
</gene>
<dbReference type="Proteomes" id="UP000694845">
    <property type="component" value="Unplaced"/>
</dbReference>
<feature type="compositionally biased region" description="Low complexity" evidence="2">
    <location>
        <begin position="131"/>
        <end position="143"/>
    </location>
</feature>
<feature type="compositionally biased region" description="Basic and acidic residues" evidence="2">
    <location>
        <begin position="782"/>
        <end position="793"/>
    </location>
</feature>
<feature type="region of interest" description="Disordered" evidence="2">
    <location>
        <begin position="450"/>
        <end position="469"/>
    </location>
</feature>
<dbReference type="Pfam" id="PF14160">
    <property type="entry name" value="FAM110_C"/>
    <property type="match status" value="1"/>
</dbReference>